<evidence type="ECO:0000313" key="2">
    <source>
        <dbReference type="EMBL" id="VDK22535.1"/>
    </source>
</evidence>
<proteinExistence type="predicted"/>
<dbReference type="AlphaFoldDB" id="A0A0M3J8Z3"/>
<feature type="domain" description="Mon2 C-terminal" evidence="1">
    <location>
        <begin position="49"/>
        <end position="135"/>
    </location>
</feature>
<dbReference type="Pfam" id="PF16206">
    <property type="entry name" value="Mon2_C"/>
    <property type="match status" value="1"/>
</dbReference>
<accession>A0A0M3J8Z3</accession>
<dbReference type="InterPro" id="IPR032817">
    <property type="entry name" value="Mon2_C"/>
</dbReference>
<reference evidence="2 3" key="2">
    <citation type="submission" date="2018-11" db="EMBL/GenBank/DDBJ databases">
        <authorList>
            <consortium name="Pathogen Informatics"/>
        </authorList>
    </citation>
    <scope>NUCLEOTIDE SEQUENCE [LARGE SCALE GENOMIC DNA]</scope>
</reference>
<evidence type="ECO:0000313" key="3">
    <source>
        <dbReference type="Proteomes" id="UP000267096"/>
    </source>
</evidence>
<gene>
    <name evidence="2" type="ORF">ASIM_LOCUS3875</name>
</gene>
<protein>
    <submittedName>
        <fullName evidence="4">Monensin-resistant homolog 2 (inferred by orthology to a C. elegans protein)</fullName>
    </submittedName>
</protein>
<evidence type="ECO:0000259" key="1">
    <source>
        <dbReference type="Pfam" id="PF16206"/>
    </source>
</evidence>
<sequence length="173" mass="19739">MGYFVAGIYLEERQNRRLLCWMRISQSLISPQPRNVSHQLSQNPAGVFTEKIDAPLKHYIPGAAHLTTILHVFSPLFERVKKKLPVDELRYERVPTILKGIIGVPISTEQAPFIMCTSAEITPTQESVLDCVRIMYLVSSVCFFLGGRGDIESVHLNLFMVYIYSLSIFVHLW</sequence>
<evidence type="ECO:0000313" key="4">
    <source>
        <dbReference type="WBParaSite" id="ASIM_0000405201-mRNA-1"/>
    </source>
</evidence>
<keyword evidence="3" id="KW-1185">Reference proteome</keyword>
<reference evidence="4" key="1">
    <citation type="submission" date="2017-02" db="UniProtKB">
        <authorList>
            <consortium name="WormBaseParasite"/>
        </authorList>
    </citation>
    <scope>IDENTIFICATION</scope>
</reference>
<dbReference type="Proteomes" id="UP000267096">
    <property type="component" value="Unassembled WGS sequence"/>
</dbReference>
<dbReference type="WBParaSite" id="ASIM_0000405201-mRNA-1">
    <property type="protein sequence ID" value="ASIM_0000405201-mRNA-1"/>
    <property type="gene ID" value="ASIM_0000405201"/>
</dbReference>
<dbReference type="EMBL" id="UYRR01006339">
    <property type="protein sequence ID" value="VDK22535.1"/>
    <property type="molecule type" value="Genomic_DNA"/>
</dbReference>
<name>A0A0M3J8Z3_ANISI</name>
<organism evidence="4">
    <name type="scientific">Anisakis simplex</name>
    <name type="common">Herring worm</name>
    <dbReference type="NCBI Taxonomy" id="6269"/>
    <lineage>
        <taxon>Eukaryota</taxon>
        <taxon>Metazoa</taxon>
        <taxon>Ecdysozoa</taxon>
        <taxon>Nematoda</taxon>
        <taxon>Chromadorea</taxon>
        <taxon>Rhabditida</taxon>
        <taxon>Spirurina</taxon>
        <taxon>Ascaridomorpha</taxon>
        <taxon>Ascaridoidea</taxon>
        <taxon>Anisakidae</taxon>
        <taxon>Anisakis</taxon>
        <taxon>Anisakis simplex complex</taxon>
    </lineage>
</organism>